<comment type="caution">
    <text evidence="1">The sequence shown here is derived from an EMBL/GenBank/DDBJ whole genome shotgun (WGS) entry which is preliminary data.</text>
</comment>
<name>A0AAE1FQK8_PETCI</name>
<evidence type="ECO:0000313" key="1">
    <source>
        <dbReference type="EMBL" id="KAK3876033.1"/>
    </source>
</evidence>
<proteinExistence type="predicted"/>
<sequence length="126" mass="13691">MTGALSIVLTRWARSHWRPSTRRSSGDCPGAPSNSRLQHALTEATEAVGWVGAAVMAVTPVVAAAGLRVELAAHEHPVRRPVSQIQVPAAASLSFLRLCHIPLSRPYDKSLPRTYEDTPRAHGRLR</sequence>
<keyword evidence="2" id="KW-1185">Reference proteome</keyword>
<gene>
    <name evidence="1" type="ORF">Pcinc_019140</name>
</gene>
<reference evidence="1" key="1">
    <citation type="submission" date="2023-10" db="EMBL/GenBank/DDBJ databases">
        <title>Genome assemblies of two species of porcelain crab, Petrolisthes cinctipes and Petrolisthes manimaculis (Anomura: Porcellanidae).</title>
        <authorList>
            <person name="Angst P."/>
        </authorList>
    </citation>
    <scope>NUCLEOTIDE SEQUENCE</scope>
    <source>
        <strain evidence="1">PB745_01</strain>
        <tissue evidence="1">Gill</tissue>
    </source>
</reference>
<organism evidence="1 2">
    <name type="scientific">Petrolisthes cinctipes</name>
    <name type="common">Flat porcelain crab</name>
    <dbReference type="NCBI Taxonomy" id="88211"/>
    <lineage>
        <taxon>Eukaryota</taxon>
        <taxon>Metazoa</taxon>
        <taxon>Ecdysozoa</taxon>
        <taxon>Arthropoda</taxon>
        <taxon>Crustacea</taxon>
        <taxon>Multicrustacea</taxon>
        <taxon>Malacostraca</taxon>
        <taxon>Eumalacostraca</taxon>
        <taxon>Eucarida</taxon>
        <taxon>Decapoda</taxon>
        <taxon>Pleocyemata</taxon>
        <taxon>Anomura</taxon>
        <taxon>Galatheoidea</taxon>
        <taxon>Porcellanidae</taxon>
        <taxon>Petrolisthes</taxon>
    </lineage>
</organism>
<dbReference type="Proteomes" id="UP001286313">
    <property type="component" value="Unassembled WGS sequence"/>
</dbReference>
<protein>
    <submittedName>
        <fullName evidence="1">Uncharacterized protein</fullName>
    </submittedName>
</protein>
<evidence type="ECO:0000313" key="2">
    <source>
        <dbReference type="Proteomes" id="UP001286313"/>
    </source>
</evidence>
<dbReference type="AlphaFoldDB" id="A0AAE1FQK8"/>
<accession>A0AAE1FQK8</accession>
<dbReference type="EMBL" id="JAWQEG010001880">
    <property type="protein sequence ID" value="KAK3876033.1"/>
    <property type="molecule type" value="Genomic_DNA"/>
</dbReference>